<dbReference type="InterPro" id="IPR027417">
    <property type="entry name" value="P-loop_NTPase"/>
</dbReference>
<dbReference type="GO" id="GO:0006364">
    <property type="term" value="P:rRNA processing"/>
    <property type="evidence" value="ECO:0007669"/>
    <property type="project" value="UniProtKB-KW"/>
</dbReference>
<dbReference type="InterPro" id="IPR009001">
    <property type="entry name" value="Transl_elong_EF1A/Init_IF2_C"/>
</dbReference>
<evidence type="ECO:0000256" key="12">
    <source>
        <dbReference type="ARBA" id="ARBA00022917"/>
    </source>
</evidence>
<feature type="compositionally biased region" description="Basic and acidic residues" evidence="20">
    <location>
        <begin position="903"/>
        <end position="927"/>
    </location>
</feature>
<comment type="caution">
    <text evidence="23">The sequence shown here is derived from an EMBL/GenBank/DDBJ whole genome shotgun (WGS) entry which is preliminary data.</text>
</comment>
<dbReference type="Proteomes" id="UP001175271">
    <property type="component" value="Unassembled WGS sequence"/>
</dbReference>
<dbReference type="Pfam" id="PF10328">
    <property type="entry name" value="7TM_GPCR_Srx"/>
    <property type="match status" value="1"/>
</dbReference>
<dbReference type="InterPro" id="IPR048549">
    <property type="entry name" value="KRR1-like_KH2_euk"/>
</dbReference>
<dbReference type="CDD" id="cd22394">
    <property type="entry name" value="KH-I_KRR1_rpt2"/>
    <property type="match status" value="1"/>
</dbReference>
<dbReference type="SUPFAM" id="SSF50465">
    <property type="entry name" value="EF-Tu/eEF-1alpha/eIF2-gamma C-terminal domain"/>
    <property type="match status" value="1"/>
</dbReference>
<feature type="transmembrane region" description="Helical" evidence="21">
    <location>
        <begin position="1028"/>
        <end position="1050"/>
    </location>
</feature>
<comment type="similarity">
    <text evidence="3">Belongs to the TRAFAC class translation factor GTPase superfamily. Classic translation factor GTPase family. EF-Tu/EF-1A subfamily.</text>
</comment>
<dbReference type="Gene3D" id="2.40.30.10">
    <property type="entry name" value="Translation factors"/>
    <property type="match status" value="2"/>
</dbReference>
<evidence type="ECO:0000256" key="13">
    <source>
        <dbReference type="ARBA" id="ARBA00023134"/>
    </source>
</evidence>
<dbReference type="PROSITE" id="PS00301">
    <property type="entry name" value="G_TR_1"/>
    <property type="match status" value="1"/>
</dbReference>
<evidence type="ECO:0000256" key="7">
    <source>
        <dbReference type="ARBA" id="ARBA00022517"/>
    </source>
</evidence>
<evidence type="ECO:0000256" key="20">
    <source>
        <dbReference type="SAM" id="MobiDB-lite"/>
    </source>
</evidence>
<dbReference type="SUPFAM" id="SSF52540">
    <property type="entry name" value="P-loop containing nucleoside triphosphate hydrolases"/>
    <property type="match status" value="1"/>
</dbReference>
<evidence type="ECO:0000256" key="18">
    <source>
        <dbReference type="ARBA" id="ARBA00032580"/>
    </source>
</evidence>
<dbReference type="Gene3D" id="3.30.1370.10">
    <property type="entry name" value="K Homology domain, type 1"/>
    <property type="match status" value="2"/>
</dbReference>
<dbReference type="Pfam" id="PF00009">
    <property type="entry name" value="GTP_EFTU"/>
    <property type="match status" value="1"/>
</dbReference>
<evidence type="ECO:0000256" key="4">
    <source>
        <dbReference type="ARBA" id="ARBA00009344"/>
    </source>
</evidence>
<dbReference type="PANTHER" id="PTHR23115">
    <property type="entry name" value="TRANSLATION FACTOR"/>
    <property type="match status" value="1"/>
</dbReference>
<evidence type="ECO:0000256" key="10">
    <source>
        <dbReference type="ARBA" id="ARBA00022741"/>
    </source>
</evidence>
<keyword evidence="21" id="KW-0812">Transmembrane</keyword>
<keyword evidence="7" id="KW-0690">Ribosome biogenesis</keyword>
<dbReference type="SMART" id="SM00322">
    <property type="entry name" value="KH"/>
    <property type="match status" value="1"/>
</dbReference>
<dbReference type="GO" id="GO:0005730">
    <property type="term" value="C:nucleolus"/>
    <property type="evidence" value="ECO:0007669"/>
    <property type="project" value="UniProtKB-SubCell"/>
</dbReference>
<evidence type="ECO:0000256" key="1">
    <source>
        <dbReference type="ARBA" id="ARBA00004496"/>
    </source>
</evidence>
<dbReference type="GO" id="GO:0005525">
    <property type="term" value="F:GTP binding"/>
    <property type="evidence" value="ECO:0007669"/>
    <property type="project" value="UniProtKB-KW"/>
</dbReference>
<comment type="subunit">
    <text evidence="17">Monomer. Component of the ribosomal small subunit (SSU) processome.</text>
</comment>
<dbReference type="InterPro" id="IPR004161">
    <property type="entry name" value="EFTu-like_2"/>
</dbReference>
<keyword evidence="13" id="KW-0342">GTP-binding</keyword>
<evidence type="ECO:0000313" key="24">
    <source>
        <dbReference type="Proteomes" id="UP001175271"/>
    </source>
</evidence>
<dbReference type="FunFam" id="2.40.30.10:FF:000017">
    <property type="entry name" value="Eukaryotic peptide chain release factor GTP-binding subunit"/>
    <property type="match status" value="1"/>
</dbReference>
<feature type="region of interest" description="Disordered" evidence="20">
    <location>
        <begin position="854"/>
        <end position="886"/>
    </location>
</feature>
<keyword evidence="21" id="KW-0472">Membrane</keyword>
<dbReference type="Gene3D" id="3.40.50.300">
    <property type="entry name" value="P-loop containing nucleotide triphosphate hydrolases"/>
    <property type="match status" value="1"/>
</dbReference>
<comment type="function">
    <text evidence="16">Required for 40S ribosome biogenesis. Involved in nucleolar processing of pre-18S ribosomal RNA and ribosome assembly. Binds to RNA. Required for female germline development, cell viability during eye development and for survival of dividing cells and epithelial cells during early wing disk development.</text>
</comment>
<keyword evidence="8" id="KW-0698">rRNA processing</keyword>
<keyword evidence="6" id="KW-0963">Cytoplasm</keyword>
<dbReference type="GO" id="GO:0006415">
    <property type="term" value="P:translational termination"/>
    <property type="evidence" value="ECO:0007669"/>
    <property type="project" value="UniProtKB-ARBA"/>
</dbReference>
<dbReference type="InterPro" id="IPR031157">
    <property type="entry name" value="G_TR_CS"/>
</dbReference>
<gene>
    <name evidence="23" type="ORF">QR680_004821</name>
</gene>
<evidence type="ECO:0000256" key="19">
    <source>
        <dbReference type="ARBA" id="ARBA00032993"/>
    </source>
</evidence>
<organism evidence="23 24">
    <name type="scientific">Steinernema hermaphroditum</name>
    <dbReference type="NCBI Taxonomy" id="289476"/>
    <lineage>
        <taxon>Eukaryota</taxon>
        <taxon>Metazoa</taxon>
        <taxon>Ecdysozoa</taxon>
        <taxon>Nematoda</taxon>
        <taxon>Chromadorea</taxon>
        <taxon>Rhabditida</taxon>
        <taxon>Tylenchina</taxon>
        <taxon>Panagrolaimomorpha</taxon>
        <taxon>Strongyloidoidea</taxon>
        <taxon>Steinernematidae</taxon>
        <taxon>Steinernema</taxon>
    </lineage>
</organism>
<dbReference type="InterPro" id="IPR019430">
    <property type="entry name" value="7TM_GPCR_serpentine_rcpt_Srx"/>
</dbReference>
<dbReference type="CDD" id="cd03704">
    <property type="entry name" value="eRF3_C_III"/>
    <property type="match status" value="1"/>
</dbReference>
<evidence type="ECO:0000256" key="8">
    <source>
        <dbReference type="ARBA" id="ARBA00022552"/>
    </source>
</evidence>
<dbReference type="Pfam" id="PF21800">
    <property type="entry name" value="KH_KRR1_2nd"/>
    <property type="match status" value="1"/>
</dbReference>
<feature type="compositionally biased region" description="Basic residues" evidence="20">
    <location>
        <begin position="863"/>
        <end position="872"/>
    </location>
</feature>
<dbReference type="InterPro" id="IPR036612">
    <property type="entry name" value="KH_dom_type_1_sf"/>
</dbReference>
<comment type="subcellular location">
    <subcellularLocation>
        <location evidence="1">Cytoplasm</location>
    </subcellularLocation>
    <subcellularLocation>
        <location evidence="2">Nucleus</location>
        <location evidence="2">Nucleolus</location>
    </subcellularLocation>
</comment>
<dbReference type="SUPFAM" id="SSF50447">
    <property type="entry name" value="Translation proteins"/>
    <property type="match status" value="1"/>
</dbReference>
<dbReference type="InterPro" id="IPR041174">
    <property type="entry name" value="KRR1-like_KH1"/>
</dbReference>
<keyword evidence="9" id="KW-0597">Phosphoprotein</keyword>
<keyword evidence="12" id="KW-0648">Protein biosynthesis</keyword>
<dbReference type="GO" id="GO:1990904">
    <property type="term" value="C:ribonucleoprotein complex"/>
    <property type="evidence" value="ECO:0007669"/>
    <property type="project" value="UniProtKB-KW"/>
</dbReference>
<dbReference type="CDD" id="cd04089">
    <property type="entry name" value="eRF3_II"/>
    <property type="match status" value="1"/>
</dbReference>
<feature type="region of interest" description="Disordered" evidence="20">
    <location>
        <begin position="900"/>
        <end position="927"/>
    </location>
</feature>
<evidence type="ECO:0000256" key="3">
    <source>
        <dbReference type="ARBA" id="ARBA00007249"/>
    </source>
</evidence>
<feature type="transmembrane region" description="Helical" evidence="21">
    <location>
        <begin position="1062"/>
        <end position="1082"/>
    </location>
</feature>
<evidence type="ECO:0000259" key="22">
    <source>
        <dbReference type="PROSITE" id="PS51722"/>
    </source>
</evidence>
<keyword evidence="21" id="KW-1133">Transmembrane helix</keyword>
<dbReference type="FunFam" id="2.40.30.10:FF:000020">
    <property type="entry name" value="Translation elongation factor EF-1"/>
    <property type="match status" value="1"/>
</dbReference>
<evidence type="ECO:0000256" key="9">
    <source>
        <dbReference type="ARBA" id="ARBA00022553"/>
    </source>
</evidence>
<dbReference type="Pfam" id="PF03144">
    <property type="entry name" value="GTP_EFTU_D2"/>
    <property type="match status" value="1"/>
</dbReference>
<evidence type="ECO:0000256" key="5">
    <source>
        <dbReference type="ARBA" id="ARBA00020053"/>
    </source>
</evidence>
<keyword evidence="10" id="KW-0547">Nucleotide-binding</keyword>
<dbReference type="PRINTS" id="PR00315">
    <property type="entry name" value="ELONGATNFCT"/>
</dbReference>
<dbReference type="GO" id="GO:0003723">
    <property type="term" value="F:RNA binding"/>
    <property type="evidence" value="ECO:0007669"/>
    <property type="project" value="UniProtKB-KW"/>
</dbReference>
<dbReference type="InterPro" id="IPR048550">
    <property type="entry name" value="KRR1-like_KH1_euk"/>
</dbReference>
<feature type="region of interest" description="Disordered" evidence="20">
    <location>
        <begin position="1"/>
        <end position="25"/>
    </location>
</feature>
<dbReference type="InterPro" id="IPR000795">
    <property type="entry name" value="T_Tr_GTP-bd_dom"/>
</dbReference>
<dbReference type="FunFam" id="3.40.50.300:FF:000270">
    <property type="entry name" value="Eukaryotic peptide chain release factor GTP-binding subunit ERF3A"/>
    <property type="match status" value="1"/>
</dbReference>
<evidence type="ECO:0000256" key="14">
    <source>
        <dbReference type="ARBA" id="ARBA00023242"/>
    </source>
</evidence>
<keyword evidence="14" id="KW-0539">Nucleus</keyword>
<dbReference type="SUPFAM" id="SSF81321">
    <property type="entry name" value="Family A G protein-coupled receptor-like"/>
    <property type="match status" value="1"/>
</dbReference>
<dbReference type="CDD" id="cd01883">
    <property type="entry name" value="EF1_alpha"/>
    <property type="match status" value="1"/>
</dbReference>
<dbReference type="InterPro" id="IPR048548">
    <property type="entry name" value="KRR1-like_KH2"/>
</dbReference>
<evidence type="ECO:0000313" key="23">
    <source>
        <dbReference type="EMBL" id="KAK0409892.1"/>
    </source>
</evidence>
<evidence type="ECO:0000256" key="17">
    <source>
        <dbReference type="ARBA" id="ARBA00025925"/>
    </source>
</evidence>
<dbReference type="Pfam" id="PF17903">
    <property type="entry name" value="KH_KRR1_1st"/>
    <property type="match status" value="1"/>
</dbReference>
<dbReference type="FunFam" id="3.30.1370.10:FF:000014">
    <property type="entry name" value="KRR1 small subunit processome component"/>
    <property type="match status" value="1"/>
</dbReference>
<dbReference type="PROSITE" id="PS51722">
    <property type="entry name" value="G_TR_2"/>
    <property type="match status" value="1"/>
</dbReference>
<keyword evidence="24" id="KW-1185">Reference proteome</keyword>
<feature type="compositionally biased region" description="Polar residues" evidence="20">
    <location>
        <begin position="1"/>
        <end position="21"/>
    </location>
</feature>
<dbReference type="EMBL" id="JAUCMV010000003">
    <property type="protein sequence ID" value="KAK0409892.1"/>
    <property type="molecule type" value="Genomic_DNA"/>
</dbReference>
<dbReference type="Gene3D" id="1.20.1070.10">
    <property type="entry name" value="Rhodopsin 7-helix transmembrane proteins"/>
    <property type="match status" value="1"/>
</dbReference>
<proteinExistence type="inferred from homology"/>
<evidence type="ECO:0000256" key="6">
    <source>
        <dbReference type="ARBA" id="ARBA00022490"/>
    </source>
</evidence>
<feature type="region of interest" description="Disordered" evidence="20">
    <location>
        <begin position="63"/>
        <end position="156"/>
    </location>
</feature>
<evidence type="ECO:0000256" key="11">
    <source>
        <dbReference type="ARBA" id="ARBA00022884"/>
    </source>
</evidence>
<feature type="compositionally biased region" description="Low complexity" evidence="20">
    <location>
        <begin position="63"/>
        <end position="88"/>
    </location>
</feature>
<dbReference type="InterPro" id="IPR004087">
    <property type="entry name" value="KH_dom"/>
</dbReference>
<feature type="transmembrane region" description="Helical" evidence="21">
    <location>
        <begin position="1111"/>
        <end position="1129"/>
    </location>
</feature>
<dbReference type="AlphaFoldDB" id="A0AA39LUA9"/>
<name>A0AA39LUA9_9BILA</name>
<dbReference type="Pfam" id="PF22594">
    <property type="entry name" value="GTP-eEF1A_C"/>
    <property type="match status" value="1"/>
</dbReference>
<feature type="region of interest" description="Disordered" evidence="20">
    <location>
        <begin position="606"/>
        <end position="642"/>
    </location>
</feature>
<dbReference type="GO" id="GO:0005737">
    <property type="term" value="C:cytoplasm"/>
    <property type="evidence" value="ECO:0007669"/>
    <property type="project" value="UniProtKB-SubCell"/>
</dbReference>
<evidence type="ECO:0000256" key="16">
    <source>
        <dbReference type="ARBA" id="ARBA00024689"/>
    </source>
</evidence>
<dbReference type="SUPFAM" id="SSF54791">
    <property type="entry name" value="Eukaryotic type KH-domain (KH-domain type I)"/>
    <property type="match status" value="1"/>
</dbReference>
<dbReference type="CDD" id="cd22393">
    <property type="entry name" value="KH-I_KRR1_rpt1"/>
    <property type="match status" value="1"/>
</dbReference>
<reference evidence="23" key="1">
    <citation type="submission" date="2023-06" db="EMBL/GenBank/DDBJ databases">
        <title>Genomic analysis of the entomopathogenic nematode Steinernema hermaphroditum.</title>
        <authorList>
            <person name="Schwarz E.M."/>
            <person name="Heppert J.K."/>
            <person name="Baniya A."/>
            <person name="Schwartz H.T."/>
            <person name="Tan C.-H."/>
            <person name="Antoshechkin I."/>
            <person name="Sternberg P.W."/>
            <person name="Goodrich-Blair H."/>
            <person name="Dillman A.R."/>
        </authorList>
    </citation>
    <scope>NUCLEOTIDE SEQUENCE</scope>
    <source>
        <strain evidence="23">PS9179</strain>
        <tissue evidence="23">Whole animal</tissue>
    </source>
</reference>
<evidence type="ECO:0000256" key="21">
    <source>
        <dbReference type="SAM" id="Phobius"/>
    </source>
</evidence>
<dbReference type="GO" id="GO:0003924">
    <property type="term" value="F:GTPase activity"/>
    <property type="evidence" value="ECO:0007669"/>
    <property type="project" value="InterPro"/>
</dbReference>
<dbReference type="InterPro" id="IPR054696">
    <property type="entry name" value="GTP-eEF1A_C"/>
</dbReference>
<feature type="domain" description="Tr-type G" evidence="22">
    <location>
        <begin position="179"/>
        <end position="406"/>
    </location>
</feature>
<comment type="similarity">
    <text evidence="4">Belongs to the KRR1 family.</text>
</comment>
<sequence length="1220" mass="137268">MDPSGNRQKPNNGGHSFNPNAASFVPNVNAAPFVPGQRFQYQQAPPPQMGYYQQQMYGYPQGMPMYQNQQFGYAPPQQQQPQQVAEAPADWDAEEPEVATAKSEIPAAPVEAKPEPVVQKEKVPEKKEATPVEEKKPEKKEEAPVPAAPKEKTRETNDEIASLAAKFKKATFVDDGTRKQHVNIVFCGHVDAGKSTIGGQLMYLTGMVDKRTLEKYEREAKEKGRESWYLSWALDTNEEEREKGKTVECGRAYFETEKKHFTILDAPGHKSFVPNMISGANQADLAVLVISARKGEFETGFDRGGQTQEHAMLVRTAGVKHLIVLVNKMDDPTVCWDEERFTEIQNKLGPFLRKKCGYGKNDVTWIPVSGLTGAFMKERPDASMGSWYTGPCFIEYIDNMMPAISRDYDGPVRVIIADKFTDMGTIIIGKMEAGVIEKGQTMVLMPNKTPVQIIQCWSDDVETDKVVSGDNVKLKLKNIEESEIQPGFILCSPDGPCSVGRVFDAEVVILDYKSIICPGYSCVLHIQNAIEEVSVKLIICTIDKKTGEKQRGARFVKQDEKCIMRLVSTEPFCMEPFKLFPQLGRFTLRDEGKTIAIGKVLKMPKKHSDRKEVPAEAEQSSSQAEHDDEEAEDIPAGQKNPKWWDIGTFSKEDNPQGLACESSFAILFPKYREKYIRECWPLVENALQGHFIKSELDLIEGTMTVRTTRKTWDPYVLIKARDMIKLIARSVPYEHAVKVLQDEITCDIIKISSLVANKERFVKRRARLVGNNGSTLKAIELLTQCYVLIQGGTVSAVGPYEGLKNVRMIVEDCMKNIHPIYNIKTLMIKRELMKDEKLKHESWDRFLPNYKKRVQSAKSTKEAKKKKAKQWKNKGEYTPFPPAPTMSKVDKQLESGEYFMNQQERDRQKKAERKQKQIEKTKEKAKERAKVFIAPEEKARPKQTTQKRTAECVDLEKLKKKAKKSKLIGGSEDGSLKELNTAAYRIMFQLGITGSLQVLFHSFGGVFSVADSDLHPVLEKLCGAILNAAWIGGIPFTLLLALNRLFVVCFPSRATILFSRRATTVSIVGCWMWPSVFLGIYLSPACSIRYGAEDFSWGYDSSQWSEVVADAEFYSILVMLVLTGGDSVLKRHKSYFREERRRGASAATSGESSSSYNLLCLVAWHTYDLFMPSTSWTLLAANPMWILNGAANPPLYLTIYKSIRSNGGSEDDRSPVGQMG</sequence>
<dbReference type="CDD" id="cd00637">
    <property type="entry name" value="7tm_classA_rhodopsin-like"/>
    <property type="match status" value="1"/>
</dbReference>
<keyword evidence="15" id="KW-0687">Ribonucleoprotein</keyword>
<protein>
    <recommendedName>
        <fullName evidence="5">KRR1 small subunit processome component homolog</fullName>
    </recommendedName>
    <alternativeName>
        <fullName evidence="19">KRR-R motif-containing protein 1</fullName>
    </alternativeName>
    <alternativeName>
        <fullName evidence="18">Protein dribble</fullName>
    </alternativeName>
</protein>
<dbReference type="InterPro" id="IPR050100">
    <property type="entry name" value="TRAFAC_GTPase_members"/>
</dbReference>
<evidence type="ECO:0000256" key="2">
    <source>
        <dbReference type="ARBA" id="ARBA00004604"/>
    </source>
</evidence>
<accession>A0AA39LUA9</accession>
<keyword evidence="11" id="KW-0694">RNA-binding</keyword>
<evidence type="ECO:0000256" key="15">
    <source>
        <dbReference type="ARBA" id="ARBA00023274"/>
    </source>
</evidence>
<dbReference type="FunFam" id="3.30.1370.10:FF:000011">
    <property type="entry name" value="KRR1 small subunit processome component"/>
    <property type="match status" value="1"/>
</dbReference>
<dbReference type="InterPro" id="IPR009000">
    <property type="entry name" value="Transl_B-barrel_sf"/>
</dbReference>
<feature type="compositionally biased region" description="Basic and acidic residues" evidence="20">
    <location>
        <begin position="112"/>
        <end position="156"/>
    </location>
</feature>